<dbReference type="Proteomes" id="UP000077667">
    <property type="component" value="Chromosome"/>
</dbReference>
<name>A0A1A9I0Z5_9BACT</name>
<keyword evidence="2" id="KW-1185">Reference proteome</keyword>
<protein>
    <recommendedName>
        <fullName evidence="3">Outer membrane protein beta-barrel domain-containing protein</fullName>
    </recommendedName>
</protein>
<accession>A0A1A9I0Z5</accession>
<evidence type="ECO:0000313" key="2">
    <source>
        <dbReference type="Proteomes" id="UP000077667"/>
    </source>
</evidence>
<gene>
    <name evidence="1" type="ORF">A8C56_10150</name>
</gene>
<reference evidence="1 2" key="1">
    <citation type="submission" date="2016-05" db="EMBL/GenBank/DDBJ databases">
        <title>Niabella ginsenosidivorans BS26 whole genome sequencing.</title>
        <authorList>
            <person name="Im W.T."/>
            <person name="Siddiqi M.Z."/>
        </authorList>
    </citation>
    <scope>NUCLEOTIDE SEQUENCE [LARGE SCALE GENOMIC DNA]</scope>
    <source>
        <strain evidence="1 2">BS26</strain>
    </source>
</reference>
<dbReference type="AlphaFoldDB" id="A0A1A9I0Z5"/>
<dbReference type="STRING" id="1176587.A8C56_10150"/>
<evidence type="ECO:0008006" key="3">
    <source>
        <dbReference type="Google" id="ProtNLM"/>
    </source>
</evidence>
<sequence>MFILIAPLTVIAQQERKGWYAALGPGYGSYTLDLYNYNGGASSYADQHFTEPVIWLGIEKKSVLQRSRFILDAGGELTGGFALSTRSTVSGPSADKKSNGWSLGVHGLVKAGYTLGTQHIIVPLLGAGPYFISLQTGSGDEGYSSRIYGAQGYAGVDFVLKRITVTPQVHFGIASWGNSDKQIGKADNTQNGQPSMLEAGIKVALKL</sequence>
<dbReference type="KEGG" id="nia:A8C56_10150"/>
<evidence type="ECO:0000313" key="1">
    <source>
        <dbReference type="EMBL" id="ANH81296.1"/>
    </source>
</evidence>
<dbReference type="EMBL" id="CP015772">
    <property type="protein sequence ID" value="ANH81296.1"/>
    <property type="molecule type" value="Genomic_DNA"/>
</dbReference>
<organism evidence="1 2">
    <name type="scientific">Niabella ginsenosidivorans</name>
    <dbReference type="NCBI Taxonomy" id="1176587"/>
    <lineage>
        <taxon>Bacteria</taxon>
        <taxon>Pseudomonadati</taxon>
        <taxon>Bacteroidota</taxon>
        <taxon>Chitinophagia</taxon>
        <taxon>Chitinophagales</taxon>
        <taxon>Chitinophagaceae</taxon>
        <taxon>Niabella</taxon>
    </lineage>
</organism>
<proteinExistence type="predicted"/>